<evidence type="ECO:0000256" key="5">
    <source>
        <dbReference type="SAM" id="Coils"/>
    </source>
</evidence>
<evidence type="ECO:0000256" key="2">
    <source>
        <dbReference type="ARBA" id="ARBA00022692"/>
    </source>
</evidence>
<accession>A0ABM9QV42</accession>
<comment type="subcellular location">
    <subcellularLocation>
        <location evidence="1">Membrane</location>
        <topology evidence="1">Single-pass membrane protein</topology>
    </subcellularLocation>
</comment>
<dbReference type="PANTHER" id="PTHR30386:SF26">
    <property type="entry name" value="TRANSPORT PROTEIN COMB"/>
    <property type="match status" value="1"/>
</dbReference>
<dbReference type="InterPro" id="IPR050739">
    <property type="entry name" value="MFP"/>
</dbReference>
<keyword evidence="8" id="KW-1185">Reference proteome</keyword>
<dbReference type="Gene3D" id="2.40.50.100">
    <property type="match status" value="1"/>
</dbReference>
<keyword evidence="2" id="KW-0812">Transmembrane</keyword>
<evidence type="ECO:0000313" key="8">
    <source>
        <dbReference type="Proteomes" id="UP000049077"/>
    </source>
</evidence>
<feature type="coiled-coil region" evidence="5">
    <location>
        <begin position="77"/>
        <end position="104"/>
    </location>
</feature>
<evidence type="ECO:0000313" key="7">
    <source>
        <dbReference type="EMBL" id="CDT37539.1"/>
    </source>
</evidence>
<proteinExistence type="predicted"/>
<comment type="caution">
    <text evidence="7">The sequence shown here is derived from an EMBL/GenBank/DDBJ whole genome shotgun (WGS) entry which is preliminary data.</text>
</comment>
<organism evidence="7 8">
    <name type="scientific">Vibrio crassostreae</name>
    <dbReference type="NCBI Taxonomy" id="246167"/>
    <lineage>
        <taxon>Bacteria</taxon>
        <taxon>Pseudomonadati</taxon>
        <taxon>Pseudomonadota</taxon>
        <taxon>Gammaproteobacteria</taxon>
        <taxon>Vibrionales</taxon>
        <taxon>Vibrionaceae</taxon>
        <taxon>Vibrio</taxon>
    </lineage>
</organism>
<evidence type="ECO:0000256" key="1">
    <source>
        <dbReference type="ARBA" id="ARBA00004167"/>
    </source>
</evidence>
<evidence type="ECO:0000256" key="4">
    <source>
        <dbReference type="ARBA" id="ARBA00023136"/>
    </source>
</evidence>
<name>A0ABM9QV42_9VIBR</name>
<gene>
    <name evidence="7" type="ORF">VCR4J5_200538</name>
</gene>
<dbReference type="PANTHER" id="PTHR30386">
    <property type="entry name" value="MEMBRANE FUSION SUBUNIT OF EMRAB-TOLC MULTIDRUG EFFLUX PUMP"/>
    <property type="match status" value="1"/>
</dbReference>
<dbReference type="Gene3D" id="2.40.30.170">
    <property type="match status" value="1"/>
</dbReference>
<dbReference type="Pfam" id="PF25885">
    <property type="entry name" value="HH_EMRA"/>
    <property type="match status" value="1"/>
</dbReference>
<evidence type="ECO:0000259" key="6">
    <source>
        <dbReference type="Pfam" id="PF25885"/>
    </source>
</evidence>
<feature type="domain" description="Multidrug export protein EmrA/FarA alpha-helical hairpin" evidence="6">
    <location>
        <begin position="81"/>
        <end position="198"/>
    </location>
</feature>
<sequence length="354" mass="39697">MKQKQVFKRTMKILGSVFVVLFVYLIIADRRAPFTTEGRVYGQVVQIAPEVASRVIRVFVENNEVVEKGDVLFELDSSRYQIALEQAELSLKAAKEQERSLYAQKKMAIASISRAEASYKNAQTDYLRIAELAKNQAVSASYLDNVFKQYQVASSVLEIEKHNLSTLVARLGEAGQPTTDVLLAENRVKQAQLDLMNTTVRSQSDGVVTNLRLEVGAMATANMPLITLISDGSMWVAADFREKSVAHVQESYRALVTFDAHPGQIFDYRVASRDLGVASAHQTPNGTLTQIEGNNRWVRDAQRTRINLQSDGVLPSPLFVGSRATLALYSNDNRFWGLVAKMRIRLVSWFHFIY</sequence>
<evidence type="ECO:0000256" key="3">
    <source>
        <dbReference type="ARBA" id="ARBA00022989"/>
    </source>
</evidence>
<dbReference type="Proteomes" id="UP000049077">
    <property type="component" value="Unassembled WGS sequence"/>
</dbReference>
<keyword evidence="4" id="KW-0472">Membrane</keyword>
<keyword evidence="5" id="KW-0175">Coiled coil</keyword>
<dbReference type="SUPFAM" id="SSF111369">
    <property type="entry name" value="HlyD-like secretion proteins"/>
    <property type="match status" value="2"/>
</dbReference>
<dbReference type="RefSeq" id="WP_048659975.1">
    <property type="nucleotide sequence ID" value="NZ_CAWMAN010000061.1"/>
</dbReference>
<reference evidence="7 8" key="1">
    <citation type="submission" date="2014-06" db="EMBL/GenBank/DDBJ databases">
        <authorList>
            <person name="Le Roux F."/>
        </authorList>
    </citation>
    <scope>NUCLEOTIDE SEQUENCE [LARGE SCALE GENOMIC DNA]</scope>
    <source>
        <strain evidence="7 8">J5-4</strain>
    </source>
</reference>
<protein>
    <submittedName>
        <fullName evidence="7">Efflux transporter, RND family, MFP subunit</fullName>
    </submittedName>
</protein>
<dbReference type="EMBL" id="CCJX01000103">
    <property type="protein sequence ID" value="CDT37539.1"/>
    <property type="molecule type" value="Genomic_DNA"/>
</dbReference>
<keyword evidence="3" id="KW-1133">Transmembrane helix</keyword>
<dbReference type="InterPro" id="IPR058633">
    <property type="entry name" value="EmrA/FarA_HH"/>
</dbReference>